<proteinExistence type="predicted"/>
<organism evidence="1 2">
    <name type="scientific">Paracoccus angustae</name>
    <dbReference type="NCBI Taxonomy" id="1671480"/>
    <lineage>
        <taxon>Bacteria</taxon>
        <taxon>Pseudomonadati</taxon>
        <taxon>Pseudomonadota</taxon>
        <taxon>Alphaproteobacteria</taxon>
        <taxon>Rhodobacterales</taxon>
        <taxon>Paracoccaceae</taxon>
        <taxon>Paracoccus</taxon>
    </lineage>
</organism>
<dbReference type="RefSeq" id="WP_205963182.1">
    <property type="nucleotide sequence ID" value="NZ_JBHRXY010000005.1"/>
</dbReference>
<gene>
    <name evidence="1" type="ORF">ACFOM8_08445</name>
</gene>
<dbReference type="Proteomes" id="UP001595539">
    <property type="component" value="Unassembled WGS sequence"/>
</dbReference>
<keyword evidence="2" id="KW-1185">Reference proteome</keyword>
<evidence type="ECO:0000313" key="2">
    <source>
        <dbReference type="Proteomes" id="UP001595539"/>
    </source>
</evidence>
<name>A0ABV7U324_9RHOB</name>
<reference evidence="2" key="1">
    <citation type="journal article" date="2019" name="Int. J. Syst. Evol. Microbiol.">
        <title>The Global Catalogue of Microorganisms (GCM) 10K type strain sequencing project: providing services to taxonomists for standard genome sequencing and annotation.</title>
        <authorList>
            <consortium name="The Broad Institute Genomics Platform"/>
            <consortium name="The Broad Institute Genome Sequencing Center for Infectious Disease"/>
            <person name="Wu L."/>
            <person name="Ma J."/>
        </authorList>
    </citation>
    <scope>NUCLEOTIDE SEQUENCE [LARGE SCALE GENOMIC DNA]</scope>
    <source>
        <strain evidence="2">KCTC 42473</strain>
    </source>
</reference>
<sequence>MTRNSVDFRGAASRPGEKGQYARVDLHAGLVCLNGPEGMTRALQLELFEQALLELDADPDLVNQVLEVTLEDDDHLRVIRYALPSEPDQRT</sequence>
<dbReference type="EMBL" id="JBHRXY010000005">
    <property type="protein sequence ID" value="MFC3629475.1"/>
    <property type="molecule type" value="Genomic_DNA"/>
</dbReference>
<accession>A0ABV7U324</accession>
<evidence type="ECO:0000313" key="1">
    <source>
        <dbReference type="EMBL" id="MFC3629475.1"/>
    </source>
</evidence>
<comment type="caution">
    <text evidence="1">The sequence shown here is derived from an EMBL/GenBank/DDBJ whole genome shotgun (WGS) entry which is preliminary data.</text>
</comment>
<protein>
    <submittedName>
        <fullName evidence="1">Uncharacterized protein</fullName>
    </submittedName>
</protein>